<feature type="region of interest" description="Disordered" evidence="9">
    <location>
        <begin position="1"/>
        <end position="193"/>
    </location>
</feature>
<dbReference type="EMBL" id="KZ819635">
    <property type="protein sequence ID" value="PWN91290.1"/>
    <property type="molecule type" value="Genomic_DNA"/>
</dbReference>
<feature type="compositionally biased region" description="Basic and acidic residues" evidence="9">
    <location>
        <begin position="319"/>
        <end position="336"/>
    </location>
</feature>
<dbReference type="SUPFAM" id="SSF75704">
    <property type="entry name" value="Mitotic arrest deficient-like 1, Mad1"/>
    <property type="match status" value="1"/>
</dbReference>
<feature type="compositionally biased region" description="Low complexity" evidence="9">
    <location>
        <begin position="113"/>
        <end position="126"/>
    </location>
</feature>
<dbReference type="GO" id="GO:0051315">
    <property type="term" value="P:attachment of mitotic spindle microtubules to kinetochore"/>
    <property type="evidence" value="ECO:0007669"/>
    <property type="project" value="TreeGrafter"/>
</dbReference>
<evidence type="ECO:0000256" key="6">
    <source>
        <dbReference type="ARBA" id="ARBA00023242"/>
    </source>
</evidence>
<evidence type="ECO:0000256" key="5">
    <source>
        <dbReference type="ARBA" id="ARBA00022776"/>
    </source>
</evidence>
<organism evidence="10 11">
    <name type="scientific">Acaromyces ingoldii</name>
    <dbReference type="NCBI Taxonomy" id="215250"/>
    <lineage>
        <taxon>Eukaryota</taxon>
        <taxon>Fungi</taxon>
        <taxon>Dikarya</taxon>
        <taxon>Basidiomycota</taxon>
        <taxon>Ustilaginomycotina</taxon>
        <taxon>Exobasidiomycetes</taxon>
        <taxon>Exobasidiales</taxon>
        <taxon>Cryptobasidiaceae</taxon>
        <taxon>Acaromyces</taxon>
    </lineage>
</organism>
<dbReference type="OrthoDB" id="331602at2759"/>
<dbReference type="GO" id="GO:0005635">
    <property type="term" value="C:nuclear envelope"/>
    <property type="evidence" value="ECO:0007669"/>
    <property type="project" value="TreeGrafter"/>
</dbReference>
<sequence length="873" mass="95164">MNRKGSGIPQPSGSSGIPRRAPSPSSAAFGSSSGIPRRAPSPANAAFSSAAAGSNGGVGAGGGSSGSSAGAAPAGMTPSRSAGPMGGYRPSSRGPTSDAGDASFRSINTPSTASRFGFASASGSGRPSVGMAASHGHKRSSSAAGFTGDESSLDGPPKRPLLAGTNGGATTPSPRFPAPSPAQDREKFEAELEKQRLLDEARYAQLEKENRGLAREIERFHGERAKLLKQWDESQEEITEERDAFNEDRKRLEALVKQLSASTGEMQQKLDAAETQRAQVSQSSHKQTTELEAKAAELASQLAMATAEAQRANESQQRLQREMEQREAEWADEKARTNSSTAQQPSEDSKKLTEQLSGLMQHVRKLEAENGGLKADNKLLKGRVESIETLKEQKRDLENKVGVLDELRRRCAEGETRIASLEKERDEWTQRLSNGDPSLVESTHASYLGLTNELPAIEAPSPLTVKTLPRYISLLQGAVSGLSKRCEGLSEQLSSARSRCDDSDDLVEKLRLRIKSVEGQLDDERLGRRKGEKTAENLKLEVDSYKRLLETYQEEAKNASSPAQYDGATAERIQMLDARVEELRAEVEASNKELEQMRAKSLDSAGGLSASEARKMEEEFETREKEAVKALGEEKRRAVELEQECTRLGQEVDSLYLRVGRGEFDQSKLRCLEMTNNPVSRDRVIRNTTLDALTKENEELVKQLEEVSKRATSSASDGQGSDGAAPPGLVPVQTLENHKAEYQKLEQAMKDRDKAFARLKEAFGAKAAEYVAAVKALFGYDMHVVSRGKVKLRSVYARSSRGTSLTFNSEEGDVGNMRLMGEARQGMANVNHLRSYWLGDARQSVPCFLAALQLELYESTTRAIRTTWEATEE</sequence>
<comment type="similarity">
    <text evidence="2">Belongs to the MAD1 family.</text>
</comment>
<dbReference type="FunCoup" id="A0A316YP23">
    <property type="interactions" value="408"/>
</dbReference>
<evidence type="ECO:0000256" key="9">
    <source>
        <dbReference type="SAM" id="MobiDB-lite"/>
    </source>
</evidence>
<evidence type="ECO:0000256" key="3">
    <source>
        <dbReference type="ARBA" id="ARBA00022019"/>
    </source>
</evidence>
<feature type="compositionally biased region" description="Low complexity" evidence="9">
    <location>
        <begin position="1"/>
        <end position="53"/>
    </location>
</feature>
<gene>
    <name evidence="10" type="ORF">FA10DRAFT_265161</name>
</gene>
<dbReference type="RefSeq" id="XP_025378488.1">
    <property type="nucleotide sequence ID" value="XM_025520949.1"/>
</dbReference>
<dbReference type="STRING" id="215250.A0A316YP23"/>
<dbReference type="InterPro" id="IPR008672">
    <property type="entry name" value="Mad1"/>
</dbReference>
<keyword evidence="5" id="KW-0498">Mitosis</keyword>
<name>A0A316YP23_9BASI</name>
<evidence type="ECO:0000256" key="8">
    <source>
        <dbReference type="SAM" id="Coils"/>
    </source>
</evidence>
<feature type="compositionally biased region" description="Polar residues" evidence="9">
    <location>
        <begin position="276"/>
        <end position="286"/>
    </location>
</feature>
<dbReference type="PANTHER" id="PTHR23168:SF0">
    <property type="entry name" value="MITOTIC SPINDLE ASSEMBLY CHECKPOINT PROTEIN MAD1"/>
    <property type="match status" value="1"/>
</dbReference>
<feature type="region of interest" description="Disordered" evidence="9">
    <location>
        <begin position="595"/>
        <end position="621"/>
    </location>
</feature>
<feature type="compositionally biased region" description="Low complexity" evidence="9">
    <location>
        <begin position="711"/>
        <end position="725"/>
    </location>
</feature>
<evidence type="ECO:0000256" key="1">
    <source>
        <dbReference type="ARBA" id="ARBA00004123"/>
    </source>
</evidence>
<feature type="compositionally biased region" description="Low complexity" evidence="9">
    <location>
        <begin position="296"/>
        <end position="307"/>
    </location>
</feature>
<evidence type="ECO:0000313" key="11">
    <source>
        <dbReference type="Proteomes" id="UP000245768"/>
    </source>
</evidence>
<keyword evidence="4" id="KW-0132">Cell division</keyword>
<keyword evidence="11" id="KW-1185">Reference proteome</keyword>
<keyword evidence="7" id="KW-0131">Cell cycle</keyword>
<keyword evidence="8" id="KW-0175">Coiled coil</keyword>
<feature type="region of interest" description="Disordered" evidence="9">
    <location>
        <begin position="262"/>
        <end position="352"/>
    </location>
</feature>
<dbReference type="GO" id="GO:0007094">
    <property type="term" value="P:mitotic spindle assembly checkpoint signaling"/>
    <property type="evidence" value="ECO:0007669"/>
    <property type="project" value="InterPro"/>
</dbReference>
<feature type="compositionally biased region" description="Basic and acidic residues" evidence="9">
    <location>
        <begin position="183"/>
        <end position="193"/>
    </location>
</feature>
<dbReference type="GO" id="GO:0072686">
    <property type="term" value="C:mitotic spindle"/>
    <property type="evidence" value="ECO:0007669"/>
    <property type="project" value="TreeGrafter"/>
</dbReference>
<keyword evidence="6" id="KW-0539">Nucleus</keyword>
<comment type="subcellular location">
    <subcellularLocation>
        <location evidence="1">Nucleus</location>
    </subcellularLocation>
</comment>
<dbReference type="Gene3D" id="6.10.250.90">
    <property type="match status" value="1"/>
</dbReference>
<feature type="compositionally biased region" description="Polar residues" evidence="9">
    <location>
        <begin position="337"/>
        <end position="346"/>
    </location>
</feature>
<dbReference type="InParanoid" id="A0A316YP23"/>
<reference evidence="10 11" key="1">
    <citation type="journal article" date="2018" name="Mol. Biol. Evol.">
        <title>Broad Genomic Sampling Reveals a Smut Pathogenic Ancestry of the Fungal Clade Ustilaginomycotina.</title>
        <authorList>
            <person name="Kijpornyongpan T."/>
            <person name="Mondo S.J."/>
            <person name="Barry K."/>
            <person name="Sandor L."/>
            <person name="Lee J."/>
            <person name="Lipzen A."/>
            <person name="Pangilinan J."/>
            <person name="LaButti K."/>
            <person name="Hainaut M."/>
            <person name="Henrissat B."/>
            <person name="Grigoriev I.V."/>
            <person name="Spatafora J.W."/>
            <person name="Aime M.C."/>
        </authorList>
    </citation>
    <scope>NUCLEOTIDE SEQUENCE [LARGE SCALE GENOMIC DNA]</scope>
    <source>
        <strain evidence="10 11">MCA 4198</strain>
    </source>
</reference>
<evidence type="ECO:0000256" key="7">
    <source>
        <dbReference type="ARBA" id="ARBA00023306"/>
    </source>
</evidence>
<feature type="compositionally biased region" description="Basic and acidic residues" evidence="9">
    <location>
        <begin position="612"/>
        <end position="621"/>
    </location>
</feature>
<dbReference type="Gene3D" id="3.30.457.60">
    <property type="match status" value="1"/>
</dbReference>
<dbReference type="AlphaFoldDB" id="A0A316YP23"/>
<dbReference type="GO" id="GO:0051301">
    <property type="term" value="P:cell division"/>
    <property type="evidence" value="ECO:0007669"/>
    <property type="project" value="UniProtKB-KW"/>
</dbReference>
<dbReference type="PANTHER" id="PTHR23168">
    <property type="entry name" value="MITOTIC SPINDLE ASSEMBLY CHECKPOINT PROTEIN MAD1 MITOTIC ARREST DEFICIENT-LIKE PROTEIN 1"/>
    <property type="match status" value="1"/>
</dbReference>
<evidence type="ECO:0000256" key="2">
    <source>
        <dbReference type="ARBA" id="ARBA00008029"/>
    </source>
</evidence>
<feature type="compositionally biased region" description="Gly residues" evidence="9">
    <location>
        <begin position="54"/>
        <end position="65"/>
    </location>
</feature>
<accession>A0A316YP23</accession>
<feature type="coiled-coil region" evidence="8">
    <location>
        <begin position="624"/>
        <end position="651"/>
    </location>
</feature>
<feature type="region of interest" description="Disordered" evidence="9">
    <location>
        <begin position="705"/>
        <end position="727"/>
    </location>
</feature>
<dbReference type="GeneID" id="37042865"/>
<evidence type="ECO:0000313" key="10">
    <source>
        <dbReference type="EMBL" id="PWN91290.1"/>
    </source>
</evidence>
<dbReference type="Pfam" id="PF05557">
    <property type="entry name" value="MAD"/>
    <property type="match status" value="1"/>
</dbReference>
<dbReference type="Proteomes" id="UP000245768">
    <property type="component" value="Unassembled WGS sequence"/>
</dbReference>
<protein>
    <recommendedName>
        <fullName evidence="3">Spindle assembly checkpoint component MAD1</fullName>
    </recommendedName>
</protein>
<evidence type="ECO:0000256" key="4">
    <source>
        <dbReference type="ARBA" id="ARBA00022618"/>
    </source>
</evidence>
<proteinExistence type="inferred from homology"/>
<feature type="compositionally biased region" description="Low complexity" evidence="9">
    <location>
        <begin position="66"/>
        <end position="75"/>
    </location>
</feature>
<dbReference type="GO" id="GO:0000776">
    <property type="term" value="C:kinetochore"/>
    <property type="evidence" value="ECO:0007669"/>
    <property type="project" value="TreeGrafter"/>
</dbReference>